<dbReference type="EMBL" id="CAUYUJ010021392">
    <property type="protein sequence ID" value="CAK0904356.1"/>
    <property type="molecule type" value="Genomic_DNA"/>
</dbReference>
<gene>
    <name evidence="2" type="ORF">PCOR1329_LOCUS80405</name>
</gene>
<reference evidence="2" key="1">
    <citation type="submission" date="2023-10" db="EMBL/GenBank/DDBJ databases">
        <authorList>
            <person name="Chen Y."/>
            <person name="Shah S."/>
            <person name="Dougan E. K."/>
            <person name="Thang M."/>
            <person name="Chan C."/>
        </authorList>
    </citation>
    <scope>NUCLEOTIDE SEQUENCE [LARGE SCALE GENOMIC DNA]</scope>
</reference>
<proteinExistence type="predicted"/>
<evidence type="ECO:0000256" key="1">
    <source>
        <dbReference type="SAM" id="SignalP"/>
    </source>
</evidence>
<name>A0ABN9XWU2_9DINO</name>
<evidence type="ECO:0000313" key="3">
    <source>
        <dbReference type="Proteomes" id="UP001189429"/>
    </source>
</evidence>
<feature type="chain" id="PRO_5046138888" evidence="1">
    <location>
        <begin position="18"/>
        <end position="252"/>
    </location>
</feature>
<evidence type="ECO:0000313" key="2">
    <source>
        <dbReference type="EMBL" id="CAK0904356.1"/>
    </source>
</evidence>
<protein>
    <submittedName>
        <fullName evidence="2">Uncharacterized protein</fullName>
    </submittedName>
</protein>
<dbReference type="SUPFAM" id="SSF53335">
    <property type="entry name" value="S-adenosyl-L-methionine-dependent methyltransferases"/>
    <property type="match status" value="1"/>
</dbReference>
<organism evidence="2 3">
    <name type="scientific">Prorocentrum cordatum</name>
    <dbReference type="NCBI Taxonomy" id="2364126"/>
    <lineage>
        <taxon>Eukaryota</taxon>
        <taxon>Sar</taxon>
        <taxon>Alveolata</taxon>
        <taxon>Dinophyceae</taxon>
        <taxon>Prorocentrales</taxon>
        <taxon>Prorocentraceae</taxon>
        <taxon>Prorocentrum</taxon>
    </lineage>
</organism>
<dbReference type="Gene3D" id="3.40.50.150">
    <property type="entry name" value="Vaccinia Virus protein VP39"/>
    <property type="match status" value="1"/>
</dbReference>
<dbReference type="InterPro" id="IPR029063">
    <property type="entry name" value="SAM-dependent_MTases_sf"/>
</dbReference>
<comment type="caution">
    <text evidence="2">The sequence shown here is derived from an EMBL/GenBank/DDBJ whole genome shotgun (WGS) entry which is preliminary data.</text>
</comment>
<dbReference type="Proteomes" id="UP001189429">
    <property type="component" value="Unassembled WGS sequence"/>
</dbReference>
<sequence length="252" mass="28943">MPALVCALCSLPVLAGALSVQTELHRDQRRRMTPAGEKRFAELSSGEWDNSSLSGPGSRPEVCKPFVEFFLKWLDDHKEVQSMVEVSAGHWPSGWQRFVPWPQIDYTGIDLLESVIEADRDYVKQRGIADIGLHKMTFRKGDMLDDSTMPKADLLFTKDTIIHFPNADIAAFVNSTVIQCPPKYKYVMFVHDSRKRDKRNRDITRFGEFHGVNLLGAPFNYKAETIFQWRAKFDNKVRVVQLMDPAQYCHDF</sequence>
<accession>A0ABN9XWU2</accession>
<keyword evidence="3" id="KW-1185">Reference proteome</keyword>
<keyword evidence="1" id="KW-0732">Signal</keyword>
<feature type="signal peptide" evidence="1">
    <location>
        <begin position="1"/>
        <end position="17"/>
    </location>
</feature>